<sequence length="192" mass="20955">MKARGCRRMCRRKTTKKSEEGKRAARRAPFPGRFDGLFAAGATMRRHNAFPETREKIPTEATETVARKEKGDGRGKERVRGISRYPFPRAAPQFSPNYPGPKNVHRISGTEVLYHSRGQGCGPTLPPSDPPSFGRSVAALPDPRLGSLPSPKPSVARNRLGPGQVINFEDFGGAAGGRGGYGEKWIERGEPC</sequence>
<proteinExistence type="predicted"/>
<dbReference type="Proteomes" id="UP000625711">
    <property type="component" value="Unassembled WGS sequence"/>
</dbReference>
<protein>
    <submittedName>
        <fullName evidence="2">Uncharacterized protein</fullName>
    </submittedName>
</protein>
<feature type="region of interest" description="Disordered" evidence="1">
    <location>
        <begin position="118"/>
        <end position="160"/>
    </location>
</feature>
<accession>A0A834INL7</accession>
<feature type="region of interest" description="Disordered" evidence="1">
    <location>
        <begin position="1"/>
        <end position="105"/>
    </location>
</feature>
<gene>
    <name evidence="2" type="ORF">GWI33_002881</name>
</gene>
<dbReference type="EMBL" id="JAACXV010000179">
    <property type="protein sequence ID" value="KAF7282307.1"/>
    <property type="molecule type" value="Genomic_DNA"/>
</dbReference>
<evidence type="ECO:0000313" key="2">
    <source>
        <dbReference type="EMBL" id="KAF7282307.1"/>
    </source>
</evidence>
<comment type="caution">
    <text evidence="2">The sequence shown here is derived from an EMBL/GenBank/DDBJ whole genome shotgun (WGS) entry which is preliminary data.</text>
</comment>
<organism evidence="2 3">
    <name type="scientific">Rhynchophorus ferrugineus</name>
    <name type="common">Red palm weevil</name>
    <name type="synonym">Curculio ferrugineus</name>
    <dbReference type="NCBI Taxonomy" id="354439"/>
    <lineage>
        <taxon>Eukaryota</taxon>
        <taxon>Metazoa</taxon>
        <taxon>Ecdysozoa</taxon>
        <taxon>Arthropoda</taxon>
        <taxon>Hexapoda</taxon>
        <taxon>Insecta</taxon>
        <taxon>Pterygota</taxon>
        <taxon>Neoptera</taxon>
        <taxon>Endopterygota</taxon>
        <taxon>Coleoptera</taxon>
        <taxon>Polyphaga</taxon>
        <taxon>Cucujiformia</taxon>
        <taxon>Curculionidae</taxon>
        <taxon>Dryophthorinae</taxon>
        <taxon>Rhynchophorus</taxon>
    </lineage>
</organism>
<evidence type="ECO:0000256" key="1">
    <source>
        <dbReference type="SAM" id="MobiDB-lite"/>
    </source>
</evidence>
<name>A0A834INL7_RHYFE</name>
<keyword evidence="3" id="KW-1185">Reference proteome</keyword>
<evidence type="ECO:0000313" key="3">
    <source>
        <dbReference type="Proteomes" id="UP000625711"/>
    </source>
</evidence>
<feature type="compositionally biased region" description="Basic residues" evidence="1">
    <location>
        <begin position="1"/>
        <end position="15"/>
    </location>
</feature>
<feature type="compositionally biased region" description="Basic and acidic residues" evidence="1">
    <location>
        <begin position="65"/>
        <end position="80"/>
    </location>
</feature>
<dbReference type="AlphaFoldDB" id="A0A834INL7"/>
<reference evidence="2" key="1">
    <citation type="submission" date="2020-08" db="EMBL/GenBank/DDBJ databases">
        <title>Genome sequencing and assembly of the red palm weevil Rhynchophorus ferrugineus.</title>
        <authorList>
            <person name="Dias G.B."/>
            <person name="Bergman C.M."/>
            <person name="Manee M."/>
        </authorList>
    </citation>
    <scope>NUCLEOTIDE SEQUENCE</scope>
    <source>
        <strain evidence="2">AA-2017</strain>
        <tissue evidence="2">Whole larva</tissue>
    </source>
</reference>